<sequence length="352" mass="36605">MRRYEVQEFGKPLAAHDYPAIAPVGSEVLLKVRAAGVCHSDLHIWEGGYDLGQGKRLSLKDRGIGLPLAMGHETVGEVVALGPDATGVKVGEVRLVYPWIGCGECAVCKAGNENLCSSARFLGVHRHGGYAEEIVVPHARYLVDIGGLDPALLAPYACSGLTTYSALKKIPADVLAREPIVVIGAGGLGLMAATLIQALGGRAVLVDIDPAKRKAALEAGAIAAIDGSAADALDQLKAAVGGQPSAVIDCVGAPATVRLGYDALAKGGQHIVIGLFGGETTLPIPPIPMRAIAIRGSYVGNLAELKELVGIVREGRIKPIPVTRRPLDEASEALDDLHHGRVVGRTVLQPRA</sequence>
<evidence type="ECO:0000256" key="3">
    <source>
        <dbReference type="ARBA" id="ARBA00013190"/>
    </source>
</evidence>
<dbReference type="InterPro" id="IPR020843">
    <property type="entry name" value="ER"/>
</dbReference>
<dbReference type="RefSeq" id="WP_189044116.1">
    <property type="nucleotide sequence ID" value="NZ_BMJQ01000003.1"/>
</dbReference>
<evidence type="ECO:0000313" key="9">
    <source>
        <dbReference type="EMBL" id="GGF10251.1"/>
    </source>
</evidence>
<dbReference type="InterPro" id="IPR036291">
    <property type="entry name" value="NAD(P)-bd_dom_sf"/>
</dbReference>
<evidence type="ECO:0000259" key="8">
    <source>
        <dbReference type="SMART" id="SM00829"/>
    </source>
</evidence>
<evidence type="ECO:0000256" key="6">
    <source>
        <dbReference type="ARBA" id="ARBA00023002"/>
    </source>
</evidence>
<keyword evidence="6" id="KW-0560">Oxidoreductase</keyword>
<name>A0A8J2YST1_9PROT</name>
<reference evidence="9" key="2">
    <citation type="submission" date="2020-09" db="EMBL/GenBank/DDBJ databases">
        <authorList>
            <person name="Sun Q."/>
            <person name="Zhou Y."/>
        </authorList>
    </citation>
    <scope>NUCLEOTIDE SEQUENCE</scope>
    <source>
        <strain evidence="9">CGMCC 1.15725</strain>
    </source>
</reference>
<dbReference type="SUPFAM" id="SSF51735">
    <property type="entry name" value="NAD(P)-binding Rossmann-fold domains"/>
    <property type="match status" value="1"/>
</dbReference>
<feature type="domain" description="Enoyl reductase (ER)" evidence="8">
    <location>
        <begin position="10"/>
        <end position="348"/>
    </location>
</feature>
<gene>
    <name evidence="9" type="ORF">GCM10011611_14770</name>
</gene>
<dbReference type="GO" id="GO:0004022">
    <property type="term" value="F:alcohol dehydrogenase (NAD+) activity"/>
    <property type="evidence" value="ECO:0007669"/>
    <property type="project" value="UniProtKB-EC"/>
</dbReference>
<organism evidence="9 10">
    <name type="scientific">Aliidongia dinghuensis</name>
    <dbReference type="NCBI Taxonomy" id="1867774"/>
    <lineage>
        <taxon>Bacteria</taxon>
        <taxon>Pseudomonadati</taxon>
        <taxon>Pseudomonadota</taxon>
        <taxon>Alphaproteobacteria</taxon>
        <taxon>Rhodospirillales</taxon>
        <taxon>Dongiaceae</taxon>
        <taxon>Aliidongia</taxon>
    </lineage>
</organism>
<dbReference type="Proteomes" id="UP000646365">
    <property type="component" value="Unassembled WGS sequence"/>
</dbReference>
<dbReference type="InterPro" id="IPR013154">
    <property type="entry name" value="ADH-like_N"/>
</dbReference>
<dbReference type="InterPro" id="IPR011032">
    <property type="entry name" value="GroES-like_sf"/>
</dbReference>
<dbReference type="EC" id="1.1.1.1" evidence="3"/>
<evidence type="ECO:0000256" key="1">
    <source>
        <dbReference type="ARBA" id="ARBA00001947"/>
    </source>
</evidence>
<evidence type="ECO:0000256" key="7">
    <source>
        <dbReference type="RuleBase" id="RU361277"/>
    </source>
</evidence>
<comment type="cofactor">
    <cofactor evidence="1 7">
        <name>Zn(2+)</name>
        <dbReference type="ChEBI" id="CHEBI:29105"/>
    </cofactor>
</comment>
<dbReference type="Pfam" id="PF08240">
    <property type="entry name" value="ADH_N"/>
    <property type="match status" value="1"/>
</dbReference>
<evidence type="ECO:0000256" key="2">
    <source>
        <dbReference type="ARBA" id="ARBA00008072"/>
    </source>
</evidence>
<dbReference type="PROSITE" id="PS00059">
    <property type="entry name" value="ADH_ZINC"/>
    <property type="match status" value="1"/>
</dbReference>
<dbReference type="InterPro" id="IPR002328">
    <property type="entry name" value="ADH_Zn_CS"/>
</dbReference>
<dbReference type="Gene3D" id="3.90.180.10">
    <property type="entry name" value="Medium-chain alcohol dehydrogenases, catalytic domain"/>
    <property type="match status" value="1"/>
</dbReference>
<comment type="caution">
    <text evidence="9">The sequence shown here is derived from an EMBL/GenBank/DDBJ whole genome shotgun (WGS) entry which is preliminary data.</text>
</comment>
<dbReference type="GO" id="GO:0008270">
    <property type="term" value="F:zinc ion binding"/>
    <property type="evidence" value="ECO:0007669"/>
    <property type="project" value="InterPro"/>
</dbReference>
<dbReference type="Gene3D" id="3.40.50.720">
    <property type="entry name" value="NAD(P)-binding Rossmann-like Domain"/>
    <property type="match status" value="1"/>
</dbReference>
<dbReference type="PANTHER" id="PTHR42940:SF8">
    <property type="entry name" value="VACUOLAR PROTEIN SORTING-ASSOCIATED PROTEIN 11"/>
    <property type="match status" value="1"/>
</dbReference>
<keyword evidence="5 7" id="KW-0862">Zinc</keyword>
<evidence type="ECO:0000313" key="10">
    <source>
        <dbReference type="Proteomes" id="UP000646365"/>
    </source>
</evidence>
<reference evidence="9" key="1">
    <citation type="journal article" date="2014" name="Int. J. Syst. Evol. Microbiol.">
        <title>Complete genome sequence of Corynebacterium casei LMG S-19264T (=DSM 44701T), isolated from a smear-ripened cheese.</title>
        <authorList>
            <consortium name="US DOE Joint Genome Institute (JGI-PGF)"/>
            <person name="Walter F."/>
            <person name="Albersmeier A."/>
            <person name="Kalinowski J."/>
            <person name="Ruckert C."/>
        </authorList>
    </citation>
    <scope>NUCLEOTIDE SEQUENCE</scope>
    <source>
        <strain evidence="9">CGMCC 1.15725</strain>
    </source>
</reference>
<dbReference type="Pfam" id="PF00107">
    <property type="entry name" value="ADH_zinc_N"/>
    <property type="match status" value="1"/>
</dbReference>
<comment type="similarity">
    <text evidence="2 7">Belongs to the zinc-containing alcohol dehydrogenase family.</text>
</comment>
<dbReference type="EMBL" id="BMJQ01000003">
    <property type="protein sequence ID" value="GGF10251.1"/>
    <property type="molecule type" value="Genomic_DNA"/>
</dbReference>
<keyword evidence="4 7" id="KW-0479">Metal-binding</keyword>
<dbReference type="PANTHER" id="PTHR42940">
    <property type="entry name" value="ALCOHOL DEHYDROGENASE 1-RELATED"/>
    <property type="match status" value="1"/>
</dbReference>
<protein>
    <recommendedName>
        <fullName evidence="3">alcohol dehydrogenase</fullName>
        <ecNumber evidence="3">1.1.1.1</ecNumber>
    </recommendedName>
</protein>
<dbReference type="InterPro" id="IPR013149">
    <property type="entry name" value="ADH-like_C"/>
</dbReference>
<dbReference type="CDD" id="cd08240">
    <property type="entry name" value="6_hydroxyhexanoate_dh_like"/>
    <property type="match status" value="1"/>
</dbReference>
<evidence type="ECO:0000256" key="4">
    <source>
        <dbReference type="ARBA" id="ARBA00022723"/>
    </source>
</evidence>
<keyword evidence="10" id="KW-1185">Reference proteome</keyword>
<accession>A0A8J2YST1</accession>
<dbReference type="AlphaFoldDB" id="A0A8J2YST1"/>
<dbReference type="SUPFAM" id="SSF50129">
    <property type="entry name" value="GroES-like"/>
    <property type="match status" value="1"/>
</dbReference>
<proteinExistence type="inferred from homology"/>
<evidence type="ECO:0000256" key="5">
    <source>
        <dbReference type="ARBA" id="ARBA00022833"/>
    </source>
</evidence>
<dbReference type="SMART" id="SM00829">
    <property type="entry name" value="PKS_ER"/>
    <property type="match status" value="1"/>
</dbReference>